<evidence type="ECO:0000313" key="1">
    <source>
        <dbReference type="EMBL" id="KAK8058622.1"/>
    </source>
</evidence>
<accession>A0ABR1UI96</accession>
<dbReference type="GeneID" id="92093542"/>
<dbReference type="RefSeq" id="XP_066714068.1">
    <property type="nucleotide sequence ID" value="XM_066860479.1"/>
</dbReference>
<proteinExistence type="predicted"/>
<protein>
    <submittedName>
        <fullName evidence="1">Uncharacterized protein</fullName>
    </submittedName>
</protein>
<reference evidence="1 2" key="1">
    <citation type="submission" date="2023-01" db="EMBL/GenBank/DDBJ databases">
        <title>Analysis of 21 Apiospora genomes using comparative genomics revels a genus with tremendous synthesis potential of carbohydrate active enzymes and secondary metabolites.</title>
        <authorList>
            <person name="Sorensen T."/>
        </authorList>
    </citation>
    <scope>NUCLEOTIDE SEQUENCE [LARGE SCALE GENOMIC DNA]</scope>
    <source>
        <strain evidence="1 2">CBS 135458</strain>
    </source>
</reference>
<organism evidence="1 2">
    <name type="scientific">Apiospora phragmitis</name>
    <dbReference type="NCBI Taxonomy" id="2905665"/>
    <lineage>
        <taxon>Eukaryota</taxon>
        <taxon>Fungi</taxon>
        <taxon>Dikarya</taxon>
        <taxon>Ascomycota</taxon>
        <taxon>Pezizomycotina</taxon>
        <taxon>Sordariomycetes</taxon>
        <taxon>Xylariomycetidae</taxon>
        <taxon>Amphisphaeriales</taxon>
        <taxon>Apiosporaceae</taxon>
        <taxon>Apiospora</taxon>
    </lineage>
</organism>
<evidence type="ECO:0000313" key="2">
    <source>
        <dbReference type="Proteomes" id="UP001480595"/>
    </source>
</evidence>
<gene>
    <name evidence="1" type="ORF">PG994_009070</name>
</gene>
<dbReference type="EMBL" id="JAQQWL010000009">
    <property type="protein sequence ID" value="KAK8058622.1"/>
    <property type="molecule type" value="Genomic_DNA"/>
</dbReference>
<sequence>MTLPAGAPAEVPIYLGHAVSRSQLRSVAKLDWEVEKSTAVMGVNGLEPSHEYEVSVNEDDVRRVMWTTVAKESIPLEGGHKRSKGDPES</sequence>
<comment type="caution">
    <text evidence="1">The sequence shown here is derived from an EMBL/GenBank/DDBJ whole genome shotgun (WGS) entry which is preliminary data.</text>
</comment>
<name>A0ABR1UI96_9PEZI</name>
<keyword evidence="2" id="KW-1185">Reference proteome</keyword>
<dbReference type="Proteomes" id="UP001480595">
    <property type="component" value="Unassembled WGS sequence"/>
</dbReference>